<protein>
    <submittedName>
        <fullName evidence="1">Uncharacterized protein</fullName>
    </submittedName>
</protein>
<evidence type="ECO:0000313" key="2">
    <source>
        <dbReference type="Proteomes" id="UP001497480"/>
    </source>
</evidence>
<dbReference type="EMBL" id="CAXHTB010000012">
    <property type="protein sequence ID" value="CAL0316329.1"/>
    <property type="molecule type" value="Genomic_DNA"/>
</dbReference>
<dbReference type="PANTHER" id="PTHR34563:SF6">
    <property type="entry name" value="OS08G0416800 PROTEIN"/>
    <property type="match status" value="1"/>
</dbReference>
<sequence length="68" mass="7928">MRKQLVEKLLETIKSKVKMLKKKTKKKAYVKMEKSASVKVEIRSRKARTLINKTLQAADHRSNNFPSL</sequence>
<gene>
    <name evidence="1" type="ORF">LLUT_LOCUS17389</name>
</gene>
<reference evidence="1 2" key="1">
    <citation type="submission" date="2024-03" db="EMBL/GenBank/DDBJ databases">
        <authorList>
            <person name="Martinez-Hernandez J."/>
        </authorList>
    </citation>
    <scope>NUCLEOTIDE SEQUENCE [LARGE SCALE GENOMIC DNA]</scope>
</reference>
<comment type="caution">
    <text evidence="1">The sequence shown here is derived from an EMBL/GenBank/DDBJ whole genome shotgun (WGS) entry which is preliminary data.</text>
</comment>
<organism evidence="1 2">
    <name type="scientific">Lupinus luteus</name>
    <name type="common">European yellow lupine</name>
    <dbReference type="NCBI Taxonomy" id="3873"/>
    <lineage>
        <taxon>Eukaryota</taxon>
        <taxon>Viridiplantae</taxon>
        <taxon>Streptophyta</taxon>
        <taxon>Embryophyta</taxon>
        <taxon>Tracheophyta</taxon>
        <taxon>Spermatophyta</taxon>
        <taxon>Magnoliopsida</taxon>
        <taxon>eudicotyledons</taxon>
        <taxon>Gunneridae</taxon>
        <taxon>Pentapetalae</taxon>
        <taxon>rosids</taxon>
        <taxon>fabids</taxon>
        <taxon>Fabales</taxon>
        <taxon>Fabaceae</taxon>
        <taxon>Papilionoideae</taxon>
        <taxon>50 kb inversion clade</taxon>
        <taxon>genistoids sensu lato</taxon>
        <taxon>core genistoids</taxon>
        <taxon>Genisteae</taxon>
        <taxon>Lupinus</taxon>
    </lineage>
</organism>
<name>A0AAV1X3M0_LUPLU</name>
<dbReference type="PANTHER" id="PTHR34563">
    <property type="entry name" value="BNACNNG33880D PROTEIN"/>
    <property type="match status" value="1"/>
</dbReference>
<keyword evidence="2" id="KW-1185">Reference proteome</keyword>
<evidence type="ECO:0000313" key="1">
    <source>
        <dbReference type="EMBL" id="CAL0316329.1"/>
    </source>
</evidence>
<proteinExistence type="predicted"/>
<accession>A0AAV1X3M0</accession>
<dbReference type="AlphaFoldDB" id="A0AAV1X3M0"/>
<dbReference type="Proteomes" id="UP001497480">
    <property type="component" value="Unassembled WGS sequence"/>
</dbReference>